<proteinExistence type="predicted"/>
<name>A0A6V7BD57_9XANT</name>
<keyword evidence="1" id="KW-1133">Transmembrane helix</keyword>
<dbReference type="AlphaFoldDB" id="A0A6V7BD57"/>
<sequence>MDKLIAILVLAVLVSVTCAVLLRFVKLHFSLKAICNFVITTAVVCAVVMQDGSAPDLQFALMLTLFFSVPASLCAVLLSATLNWIIQKRRVRVPA</sequence>
<organism evidence="2">
    <name type="scientific">Xanthomonas hortorum pv. gardneri</name>
    <dbReference type="NCBI Taxonomy" id="2754056"/>
    <lineage>
        <taxon>Bacteria</taxon>
        <taxon>Pseudomonadati</taxon>
        <taxon>Pseudomonadota</taxon>
        <taxon>Gammaproteobacteria</taxon>
        <taxon>Lysobacterales</taxon>
        <taxon>Lysobacteraceae</taxon>
        <taxon>Xanthomonas</taxon>
    </lineage>
</organism>
<reference evidence="2" key="1">
    <citation type="submission" date="2020-07" db="EMBL/GenBank/DDBJ databases">
        <authorList>
            <person name="Pothier F. J."/>
        </authorList>
    </citation>
    <scope>NUCLEOTIDE SEQUENCE</scope>
    <source>
        <strain evidence="2">CFBP 8129</strain>
    </source>
</reference>
<protein>
    <submittedName>
        <fullName evidence="2">Uncharacterized protein</fullName>
    </submittedName>
</protein>
<accession>A0A6V7BD57</accession>
<dbReference type="EMBL" id="LR828253">
    <property type="protein sequence ID" value="CAD0299278.1"/>
    <property type="molecule type" value="Genomic_DNA"/>
</dbReference>
<dbReference type="RefSeq" id="WP_006453328.1">
    <property type="nucleotide sequence ID" value="NZ_CP018728.1"/>
</dbReference>
<dbReference type="EMBL" id="LR828253">
    <property type="protein sequence ID" value="CAD0299285.1"/>
    <property type="molecule type" value="Genomic_DNA"/>
</dbReference>
<gene>
    <name evidence="2" type="ORF">CFBP8129_01580</name>
</gene>
<keyword evidence="1" id="KW-0472">Membrane</keyword>
<evidence type="ECO:0000313" key="2">
    <source>
        <dbReference type="EMBL" id="CAD0299285.1"/>
    </source>
</evidence>
<feature type="transmembrane region" description="Helical" evidence="1">
    <location>
        <begin position="29"/>
        <end position="49"/>
    </location>
</feature>
<feature type="transmembrane region" description="Helical" evidence="1">
    <location>
        <begin position="61"/>
        <end position="86"/>
    </location>
</feature>
<keyword evidence="1" id="KW-0812">Transmembrane</keyword>
<evidence type="ECO:0000256" key="1">
    <source>
        <dbReference type="SAM" id="Phobius"/>
    </source>
</evidence>